<evidence type="ECO:0000259" key="5">
    <source>
        <dbReference type="PROSITE" id="PS50931"/>
    </source>
</evidence>
<dbReference type="AlphaFoldDB" id="A0A643FQ78"/>
<reference evidence="6 7" key="1">
    <citation type="submission" date="2020-10" db="EMBL/GenBank/DDBJ databases">
        <title>Complete genome sequence of Cupriavidus basilensis CCUG 49340T.</title>
        <authorList>
            <person name="Salva-Serra F."/>
            <person name="Donoso R.A."/>
            <person name="Cho K.H."/>
            <person name="Yoo J.A."/>
            <person name="Lee K."/>
            <person name="Yoon S.-H."/>
            <person name="Perez-Pantoja D."/>
            <person name="Moore E.R.B."/>
        </authorList>
    </citation>
    <scope>NUCLEOTIDE SEQUENCE [LARGE SCALE GENOMIC DNA]</scope>
    <source>
        <strain evidence="7">CCUG 49340</strain>
    </source>
</reference>
<dbReference type="InterPro" id="IPR005119">
    <property type="entry name" value="LysR_subst-bd"/>
</dbReference>
<evidence type="ECO:0000256" key="1">
    <source>
        <dbReference type="ARBA" id="ARBA00009437"/>
    </source>
</evidence>
<keyword evidence="4" id="KW-0804">Transcription</keyword>
<dbReference type="PRINTS" id="PR00039">
    <property type="entry name" value="HTHLYSR"/>
</dbReference>
<dbReference type="PANTHER" id="PTHR30537:SF26">
    <property type="entry name" value="GLYCINE CLEAVAGE SYSTEM TRANSCRIPTIONAL ACTIVATOR"/>
    <property type="match status" value="1"/>
</dbReference>
<dbReference type="FunFam" id="1.10.10.10:FF:000038">
    <property type="entry name" value="Glycine cleavage system transcriptional activator"/>
    <property type="match status" value="1"/>
</dbReference>
<evidence type="ECO:0000256" key="2">
    <source>
        <dbReference type="ARBA" id="ARBA00023015"/>
    </source>
</evidence>
<dbReference type="Pfam" id="PF03466">
    <property type="entry name" value="LysR_substrate"/>
    <property type="match status" value="1"/>
</dbReference>
<feature type="domain" description="HTH lysR-type" evidence="5">
    <location>
        <begin position="15"/>
        <end position="72"/>
    </location>
</feature>
<evidence type="ECO:0000256" key="4">
    <source>
        <dbReference type="ARBA" id="ARBA00023163"/>
    </source>
</evidence>
<dbReference type="InterPro" id="IPR000847">
    <property type="entry name" value="LysR_HTH_N"/>
</dbReference>
<evidence type="ECO:0000256" key="3">
    <source>
        <dbReference type="ARBA" id="ARBA00023125"/>
    </source>
</evidence>
<dbReference type="SUPFAM" id="SSF46785">
    <property type="entry name" value="Winged helix' DNA-binding domain"/>
    <property type="match status" value="1"/>
</dbReference>
<dbReference type="RefSeq" id="WP_150988207.1">
    <property type="nucleotide sequence ID" value="NZ_CP062804.1"/>
</dbReference>
<dbReference type="GO" id="GO:0043565">
    <property type="term" value="F:sequence-specific DNA binding"/>
    <property type="evidence" value="ECO:0007669"/>
    <property type="project" value="TreeGrafter"/>
</dbReference>
<dbReference type="EMBL" id="CP062804">
    <property type="protein sequence ID" value="QOT79085.1"/>
    <property type="molecule type" value="Genomic_DNA"/>
</dbReference>
<organism evidence="6 7">
    <name type="scientific">Cupriavidus basilensis</name>
    <dbReference type="NCBI Taxonomy" id="68895"/>
    <lineage>
        <taxon>Bacteria</taxon>
        <taxon>Pseudomonadati</taxon>
        <taxon>Pseudomonadota</taxon>
        <taxon>Betaproteobacteria</taxon>
        <taxon>Burkholderiales</taxon>
        <taxon>Burkholderiaceae</taxon>
        <taxon>Cupriavidus</taxon>
    </lineage>
</organism>
<protein>
    <submittedName>
        <fullName evidence="6">LysR family transcriptional regulator</fullName>
    </submittedName>
</protein>
<dbReference type="PROSITE" id="PS50931">
    <property type="entry name" value="HTH_LYSR"/>
    <property type="match status" value="1"/>
</dbReference>
<keyword evidence="2" id="KW-0805">Transcription regulation</keyword>
<evidence type="ECO:0000313" key="6">
    <source>
        <dbReference type="EMBL" id="QOT79085.1"/>
    </source>
</evidence>
<proteinExistence type="inferred from homology"/>
<dbReference type="GeneID" id="98405274"/>
<dbReference type="GO" id="GO:0003700">
    <property type="term" value="F:DNA-binding transcription factor activity"/>
    <property type="evidence" value="ECO:0007669"/>
    <property type="project" value="InterPro"/>
</dbReference>
<dbReference type="InterPro" id="IPR036390">
    <property type="entry name" value="WH_DNA-bd_sf"/>
</dbReference>
<keyword evidence="3" id="KW-0238">DNA-binding</keyword>
<sequence>MSILSRASANALRAMSLEALRGFESAARHLSFTAAAEELFITQSAVSKQIKSLEDVLGTALFLRGGKGLSLTPEGRQLYEAARLSIGQLGAAIDRLLAVDRISIAVTTTPSFASLWLVPKLARFQAAEPGIDVRIDASEPMVNLERDGIDLAIRLNTQPPDPDPDGPRPLLQERLMLVAAPAVAARIADARQILDTPLLVFHDPGARFDWMSWTQWYQRLGLMRSSKQACLYFSQYAHVLNAAAQQAGIAIGRTPMVLPMLKSGQLQVVLPEHVADGPTYQIVTSSVVRPGVERLRTWLETELAGEVIG</sequence>
<comment type="similarity">
    <text evidence="1">Belongs to the LysR transcriptional regulatory family.</text>
</comment>
<name>A0A643FQ78_9BURK</name>
<accession>A0A643FQ78</accession>
<dbReference type="Pfam" id="PF00126">
    <property type="entry name" value="HTH_1"/>
    <property type="match status" value="1"/>
</dbReference>
<dbReference type="Proteomes" id="UP000397656">
    <property type="component" value="Chromosome 2"/>
</dbReference>
<dbReference type="Gene3D" id="3.40.190.10">
    <property type="entry name" value="Periplasmic binding protein-like II"/>
    <property type="match status" value="2"/>
</dbReference>
<dbReference type="SUPFAM" id="SSF53850">
    <property type="entry name" value="Periplasmic binding protein-like II"/>
    <property type="match status" value="1"/>
</dbReference>
<dbReference type="InterPro" id="IPR058163">
    <property type="entry name" value="LysR-type_TF_proteobact-type"/>
</dbReference>
<dbReference type="PANTHER" id="PTHR30537">
    <property type="entry name" value="HTH-TYPE TRANSCRIPTIONAL REGULATOR"/>
    <property type="match status" value="1"/>
</dbReference>
<dbReference type="GO" id="GO:0006351">
    <property type="term" value="P:DNA-templated transcription"/>
    <property type="evidence" value="ECO:0007669"/>
    <property type="project" value="TreeGrafter"/>
</dbReference>
<evidence type="ECO:0000313" key="7">
    <source>
        <dbReference type="Proteomes" id="UP000397656"/>
    </source>
</evidence>
<gene>
    <name evidence="6" type="ORF">F7R26_030405</name>
</gene>
<dbReference type="Gene3D" id="1.10.10.10">
    <property type="entry name" value="Winged helix-like DNA-binding domain superfamily/Winged helix DNA-binding domain"/>
    <property type="match status" value="1"/>
</dbReference>
<dbReference type="InterPro" id="IPR036388">
    <property type="entry name" value="WH-like_DNA-bd_sf"/>
</dbReference>